<evidence type="ECO:0000313" key="2">
    <source>
        <dbReference type="EMBL" id="KOG86070.1"/>
    </source>
</evidence>
<evidence type="ECO:0000259" key="1">
    <source>
        <dbReference type="Pfam" id="PF03259"/>
    </source>
</evidence>
<gene>
    <name evidence="2" type="ORF">ADK38_33105</name>
</gene>
<comment type="caution">
    <text evidence="2">The sequence shown here is derived from an EMBL/GenBank/DDBJ whole genome shotgun (WGS) entry which is preliminary data.</text>
</comment>
<protein>
    <submittedName>
        <fullName evidence="2">Dynein regulation protein LC7</fullName>
    </submittedName>
</protein>
<sequence>MQRFNMDWMLQDLAAGVPQTRHVIVLSSDGLRMAQHGPDTDAADRLPP</sequence>
<evidence type="ECO:0000313" key="3">
    <source>
        <dbReference type="Proteomes" id="UP000037020"/>
    </source>
</evidence>
<reference evidence="2 3" key="1">
    <citation type="submission" date="2015-07" db="EMBL/GenBank/DDBJ databases">
        <authorList>
            <person name="Ju K.-S."/>
            <person name="Doroghazi J.R."/>
            <person name="Metcalf W.W."/>
        </authorList>
    </citation>
    <scope>NUCLEOTIDE SEQUENCE [LARGE SCALE GENOMIC DNA]</scope>
    <source>
        <strain evidence="2 3">NRRL B-3589</strain>
    </source>
</reference>
<proteinExistence type="predicted"/>
<keyword evidence="3" id="KW-1185">Reference proteome</keyword>
<dbReference type="Proteomes" id="UP000037020">
    <property type="component" value="Unassembled WGS sequence"/>
</dbReference>
<name>A0ABR5IY38_9ACTN</name>
<dbReference type="Pfam" id="PF03259">
    <property type="entry name" value="Robl_LC7"/>
    <property type="match status" value="1"/>
</dbReference>
<accession>A0ABR5IY38</accession>
<dbReference type="EMBL" id="LGUT01003048">
    <property type="protein sequence ID" value="KOG86070.1"/>
    <property type="molecule type" value="Genomic_DNA"/>
</dbReference>
<dbReference type="Gene3D" id="3.30.450.30">
    <property type="entry name" value="Dynein light chain 2a, cytoplasmic"/>
    <property type="match status" value="1"/>
</dbReference>
<dbReference type="SUPFAM" id="SSF103196">
    <property type="entry name" value="Roadblock/LC7 domain"/>
    <property type="match status" value="1"/>
</dbReference>
<dbReference type="InterPro" id="IPR004942">
    <property type="entry name" value="Roadblock/LAMTOR2_dom"/>
</dbReference>
<organism evidence="2 3">
    <name type="scientific">Streptomyces varsoviensis</name>
    <dbReference type="NCBI Taxonomy" id="67373"/>
    <lineage>
        <taxon>Bacteria</taxon>
        <taxon>Bacillati</taxon>
        <taxon>Actinomycetota</taxon>
        <taxon>Actinomycetes</taxon>
        <taxon>Kitasatosporales</taxon>
        <taxon>Streptomycetaceae</taxon>
        <taxon>Streptomyces</taxon>
    </lineage>
</organism>
<feature type="domain" description="Roadblock/LAMTOR2" evidence="1">
    <location>
        <begin position="6"/>
        <end position="46"/>
    </location>
</feature>
<feature type="non-terminal residue" evidence="2">
    <location>
        <position position="48"/>
    </location>
</feature>